<dbReference type="CDD" id="cd09272">
    <property type="entry name" value="RNase_HI_RT_Ty1"/>
    <property type="match status" value="1"/>
</dbReference>
<proteinExistence type="predicted"/>
<gene>
    <name evidence="2" type="ORF">KK1_002982</name>
</gene>
<evidence type="ECO:0000259" key="1">
    <source>
        <dbReference type="Pfam" id="PF13976"/>
    </source>
</evidence>
<dbReference type="Proteomes" id="UP000075243">
    <property type="component" value="Chromosome 11"/>
</dbReference>
<dbReference type="Pfam" id="PF14223">
    <property type="entry name" value="Retrotran_gag_2"/>
    <property type="match status" value="1"/>
</dbReference>
<dbReference type="PANTHER" id="PTHR47481">
    <property type="match status" value="1"/>
</dbReference>
<dbReference type="STRING" id="3821.A0A151SPH9"/>
<feature type="domain" description="GAG-pre-integrase" evidence="1">
    <location>
        <begin position="314"/>
        <end position="362"/>
    </location>
</feature>
<sequence length="469" mass="52531">DTGQIFESYLAWEQQDQLLLSWLQSSMSKYMLTRVIGCKISFQLWDKIHSYFHSHMNAKARQLRNELRSTNLENQTILDYVLRIQTLVDALTAIGDSILDIILEGLLEEYESTVSLINSLFDMLSIDEVETLLLGHESCLDKFKKKTAASINVTTTNLEPNPSLSHPQANLAHQEPRSQFAQHLGGRTRFHGGRFPNRAGCGRGRFAGFQCQVCHCYGHVASSCYYKFDETFVPSSPLNAPMFPSTNQNVDAGSRYNNQTAPAQHPSICLVKSQDTNETLLQGSVGPDGLYQFPALLPITSTQPIQPFKIAKSPSVNTASKKFVSFATWHSRLGHPNADVMKLIFQNFNIQFVNNIESDFCARILRYAKGTTSWGLHLQPAPSNSPLSIHACCDADWAYDPDDRRSTSSASIFLGPNLVSWWSKKQTVVARSSTEAEYRSLALATAEVTWIQILLSELKVRHSTSIIFL</sequence>
<dbReference type="Pfam" id="PF13976">
    <property type="entry name" value="gag_pre-integrs"/>
    <property type="match status" value="1"/>
</dbReference>
<evidence type="ECO:0000313" key="2">
    <source>
        <dbReference type="EMBL" id="KYP56736.1"/>
    </source>
</evidence>
<dbReference type="Gramene" id="C.cajan_02914.t">
    <property type="protein sequence ID" value="C.cajan_02914.t"/>
    <property type="gene ID" value="C.cajan_02914"/>
</dbReference>
<dbReference type="PANTHER" id="PTHR47481:SF22">
    <property type="entry name" value="RETROTRANSPOSON GAG DOMAIN-CONTAINING PROTEIN"/>
    <property type="match status" value="1"/>
</dbReference>
<dbReference type="InterPro" id="IPR025724">
    <property type="entry name" value="GAG-pre-integrase_dom"/>
</dbReference>
<organism evidence="2 3">
    <name type="scientific">Cajanus cajan</name>
    <name type="common">Pigeon pea</name>
    <name type="synonym">Cajanus indicus</name>
    <dbReference type="NCBI Taxonomy" id="3821"/>
    <lineage>
        <taxon>Eukaryota</taxon>
        <taxon>Viridiplantae</taxon>
        <taxon>Streptophyta</taxon>
        <taxon>Embryophyta</taxon>
        <taxon>Tracheophyta</taxon>
        <taxon>Spermatophyta</taxon>
        <taxon>Magnoliopsida</taxon>
        <taxon>eudicotyledons</taxon>
        <taxon>Gunneridae</taxon>
        <taxon>Pentapetalae</taxon>
        <taxon>rosids</taxon>
        <taxon>fabids</taxon>
        <taxon>Fabales</taxon>
        <taxon>Fabaceae</taxon>
        <taxon>Papilionoideae</taxon>
        <taxon>50 kb inversion clade</taxon>
        <taxon>NPAAA clade</taxon>
        <taxon>indigoferoid/millettioid clade</taxon>
        <taxon>Phaseoleae</taxon>
        <taxon>Cajanus</taxon>
    </lineage>
</organism>
<dbReference type="EMBL" id="CM003613">
    <property type="protein sequence ID" value="KYP56736.1"/>
    <property type="molecule type" value="Genomic_DNA"/>
</dbReference>
<feature type="non-terminal residue" evidence="2">
    <location>
        <position position="1"/>
    </location>
</feature>
<evidence type="ECO:0000313" key="3">
    <source>
        <dbReference type="Proteomes" id="UP000075243"/>
    </source>
</evidence>
<name>A0A151SPH9_CAJCA</name>
<protein>
    <recommendedName>
        <fullName evidence="1">GAG-pre-integrase domain-containing protein</fullName>
    </recommendedName>
</protein>
<accession>A0A151SPH9</accession>
<reference evidence="2 3" key="1">
    <citation type="journal article" date="2012" name="Nat. Biotechnol.">
        <title>Draft genome sequence of pigeonpea (Cajanus cajan), an orphan legume crop of resource-poor farmers.</title>
        <authorList>
            <person name="Varshney R.K."/>
            <person name="Chen W."/>
            <person name="Li Y."/>
            <person name="Bharti A.K."/>
            <person name="Saxena R.K."/>
            <person name="Schlueter J.A."/>
            <person name="Donoghue M.T."/>
            <person name="Azam S."/>
            <person name="Fan G."/>
            <person name="Whaley A.M."/>
            <person name="Farmer A.D."/>
            <person name="Sheridan J."/>
            <person name="Iwata A."/>
            <person name="Tuteja R."/>
            <person name="Penmetsa R.V."/>
            <person name="Wu W."/>
            <person name="Upadhyaya H.D."/>
            <person name="Yang S.P."/>
            <person name="Shah T."/>
            <person name="Saxena K.B."/>
            <person name="Michael T."/>
            <person name="McCombie W.R."/>
            <person name="Yang B."/>
            <person name="Zhang G."/>
            <person name="Yang H."/>
            <person name="Wang J."/>
            <person name="Spillane C."/>
            <person name="Cook D.R."/>
            <person name="May G.D."/>
            <person name="Xu X."/>
            <person name="Jackson S.A."/>
        </authorList>
    </citation>
    <scope>NUCLEOTIDE SEQUENCE [LARGE SCALE GENOMIC DNA]</scope>
    <source>
        <strain evidence="3">cv. Asha</strain>
    </source>
</reference>
<dbReference type="AlphaFoldDB" id="A0A151SPH9"/>
<keyword evidence="3" id="KW-1185">Reference proteome</keyword>